<dbReference type="EMBL" id="JAQQAF010000004">
    <property type="protein sequence ID" value="KAJ8490331.1"/>
    <property type="molecule type" value="Genomic_DNA"/>
</dbReference>
<gene>
    <name evidence="3" type="ORF">OPV22_012052</name>
</gene>
<evidence type="ECO:0000313" key="3">
    <source>
        <dbReference type="EMBL" id="KAJ8490331.1"/>
    </source>
</evidence>
<comment type="caution">
    <text evidence="3">The sequence shown here is derived from an EMBL/GenBank/DDBJ whole genome shotgun (WGS) entry which is preliminary data.</text>
</comment>
<protein>
    <recommendedName>
        <fullName evidence="5">EF-hand domain-containing protein</fullName>
    </recommendedName>
</protein>
<name>A0AAV8R1Q2_ENSVE</name>
<keyword evidence="4" id="KW-1185">Reference proteome</keyword>
<dbReference type="AlphaFoldDB" id="A0AAV8R1Q2"/>
<dbReference type="GO" id="GO:0035303">
    <property type="term" value="P:regulation of dephosphorylation"/>
    <property type="evidence" value="ECO:0007669"/>
    <property type="project" value="InterPro"/>
</dbReference>
<dbReference type="GO" id="GO:0005819">
    <property type="term" value="C:spindle"/>
    <property type="evidence" value="ECO:0007669"/>
    <property type="project" value="TreeGrafter"/>
</dbReference>
<dbReference type="InterPro" id="IPR039865">
    <property type="entry name" value="PPP2R3C"/>
</dbReference>
<evidence type="ECO:0008006" key="5">
    <source>
        <dbReference type="Google" id="ProtNLM"/>
    </source>
</evidence>
<dbReference type="PANTHER" id="PTHR12085:SF3">
    <property type="entry name" value="SERINE_THREONINE-PROTEIN PHOSPHATASE 2A REGULATORY SUBUNIT B'' SUBUNIT GAMMA"/>
    <property type="match status" value="1"/>
</dbReference>
<dbReference type="GO" id="GO:0030865">
    <property type="term" value="P:cortical cytoskeleton organization"/>
    <property type="evidence" value="ECO:0007669"/>
    <property type="project" value="TreeGrafter"/>
</dbReference>
<dbReference type="GO" id="GO:0000226">
    <property type="term" value="P:microtubule cytoskeleton organization"/>
    <property type="evidence" value="ECO:0007669"/>
    <property type="project" value="TreeGrafter"/>
</dbReference>
<evidence type="ECO:0000313" key="4">
    <source>
        <dbReference type="Proteomes" id="UP001222027"/>
    </source>
</evidence>
<dbReference type="GO" id="GO:0005737">
    <property type="term" value="C:cytoplasm"/>
    <property type="evidence" value="ECO:0007669"/>
    <property type="project" value="UniProtKB-SubCell"/>
</dbReference>
<proteinExistence type="predicted"/>
<sequence>MPADYFPMYCRIAARKFFFFCDPHRRGKACIKKLLLSNCLQELMELHQFLMSMYVRVKLEGLMLVKWTLKAFWTLFWPWKTDTSEGLTYIFKSIDLQGRGNLTTPDIYTLFSNIGD</sequence>
<reference evidence="3 4" key="1">
    <citation type="submission" date="2022-12" db="EMBL/GenBank/DDBJ databases">
        <title>Chromosome-scale assembly of the Ensete ventricosum genome.</title>
        <authorList>
            <person name="Dussert Y."/>
            <person name="Stocks J."/>
            <person name="Wendawek A."/>
            <person name="Woldeyes F."/>
            <person name="Nichols R.A."/>
            <person name="Borrell J.S."/>
        </authorList>
    </citation>
    <scope>NUCLEOTIDE SEQUENCE [LARGE SCALE GENOMIC DNA]</scope>
    <source>
        <strain evidence="4">cv. Maze</strain>
        <tissue evidence="3">Seeds</tissue>
    </source>
</reference>
<accession>A0AAV8R1Q2</accession>
<dbReference type="PANTHER" id="PTHR12085">
    <property type="entry name" value="SERINE/THREONINE-PROTEIN PHOSPHATASE 2A REGULATORY SUBUNIT B'' SUBUNIT GAMMA"/>
    <property type="match status" value="1"/>
</dbReference>
<evidence type="ECO:0000256" key="2">
    <source>
        <dbReference type="ARBA" id="ARBA00022490"/>
    </source>
</evidence>
<comment type="subcellular location">
    <subcellularLocation>
        <location evidence="1">Cytoplasm</location>
    </subcellularLocation>
</comment>
<organism evidence="3 4">
    <name type="scientific">Ensete ventricosum</name>
    <name type="common">Abyssinian banana</name>
    <name type="synonym">Musa ensete</name>
    <dbReference type="NCBI Taxonomy" id="4639"/>
    <lineage>
        <taxon>Eukaryota</taxon>
        <taxon>Viridiplantae</taxon>
        <taxon>Streptophyta</taxon>
        <taxon>Embryophyta</taxon>
        <taxon>Tracheophyta</taxon>
        <taxon>Spermatophyta</taxon>
        <taxon>Magnoliopsida</taxon>
        <taxon>Liliopsida</taxon>
        <taxon>Zingiberales</taxon>
        <taxon>Musaceae</taxon>
        <taxon>Ensete</taxon>
    </lineage>
</organism>
<evidence type="ECO:0000256" key="1">
    <source>
        <dbReference type="ARBA" id="ARBA00004496"/>
    </source>
</evidence>
<dbReference type="Proteomes" id="UP001222027">
    <property type="component" value="Unassembled WGS sequence"/>
</dbReference>
<keyword evidence="2" id="KW-0963">Cytoplasm</keyword>